<dbReference type="NCBIfam" id="NF041742">
    <property type="entry name" value="WGxxGxxG_fam"/>
    <property type="match status" value="1"/>
</dbReference>
<organism evidence="1 2">
    <name type="scientific">Mycolicibacterium celeriflavum</name>
    <name type="common">Mycobacterium celeriflavum</name>
    <dbReference type="NCBI Taxonomy" id="1249101"/>
    <lineage>
        <taxon>Bacteria</taxon>
        <taxon>Bacillati</taxon>
        <taxon>Actinomycetota</taxon>
        <taxon>Actinomycetes</taxon>
        <taxon>Mycobacteriales</taxon>
        <taxon>Mycobacteriaceae</taxon>
        <taxon>Mycolicibacterium</taxon>
    </lineage>
</organism>
<dbReference type="EMBL" id="AP022591">
    <property type="protein sequence ID" value="BBY42979.1"/>
    <property type="molecule type" value="Genomic_DNA"/>
</dbReference>
<dbReference type="AlphaFoldDB" id="A0A1X0BY84"/>
<evidence type="ECO:0000313" key="1">
    <source>
        <dbReference type="EMBL" id="BBY42979.1"/>
    </source>
</evidence>
<proteinExistence type="predicted"/>
<dbReference type="Proteomes" id="UP000466431">
    <property type="component" value="Chromosome"/>
</dbReference>
<reference evidence="1 2" key="1">
    <citation type="journal article" date="2019" name="Emerg. Microbes Infect.">
        <title>Comprehensive subspecies identification of 175 nontuberculous mycobacteria species based on 7547 genomic profiles.</title>
        <authorList>
            <person name="Matsumoto Y."/>
            <person name="Kinjo T."/>
            <person name="Motooka D."/>
            <person name="Nabeya D."/>
            <person name="Jung N."/>
            <person name="Uechi K."/>
            <person name="Horii T."/>
            <person name="Iida T."/>
            <person name="Fujita J."/>
            <person name="Nakamura S."/>
        </authorList>
    </citation>
    <scope>NUCLEOTIDE SEQUENCE [LARGE SCALE GENOMIC DNA]</scope>
    <source>
        <strain evidence="1 2">JCM 18439</strain>
    </source>
</reference>
<sequence>MKKTLVIGATTLTLLFGGAGVAHATELAAPAPATTTTVAQQAEQEDDGGDNGLWGLAGLLGLLGLAGLKRRKDADYPANRGGGTVTNPRT</sequence>
<name>A0A1X0BY84_MYCCF</name>
<protein>
    <submittedName>
        <fullName evidence="1">Uncharacterized protein</fullName>
    </submittedName>
</protein>
<accession>A0A1X0BY84</accession>
<dbReference type="RefSeq" id="WP_083001414.1">
    <property type="nucleotide sequence ID" value="NZ_AP022591.1"/>
</dbReference>
<dbReference type="KEGG" id="mcee:MCEL_12740"/>
<evidence type="ECO:0000313" key="2">
    <source>
        <dbReference type="Proteomes" id="UP000466431"/>
    </source>
</evidence>
<gene>
    <name evidence="1" type="ORF">MCEL_12740</name>
</gene>
<keyword evidence="2" id="KW-1185">Reference proteome</keyword>